<evidence type="ECO:0000313" key="2">
    <source>
        <dbReference type="EMBL" id="GED22519.1"/>
    </source>
</evidence>
<name>A0A4Y4EXE3_9GAMM</name>
<dbReference type="PROSITE" id="PS51257">
    <property type="entry name" value="PROKAR_LIPOPROTEIN"/>
    <property type="match status" value="1"/>
</dbReference>
<dbReference type="EMBL" id="BJOC01000019">
    <property type="protein sequence ID" value="GED22519.1"/>
    <property type="molecule type" value="Genomic_DNA"/>
</dbReference>
<comment type="caution">
    <text evidence="2">The sequence shown here is derived from an EMBL/GenBank/DDBJ whole genome shotgun (WGS) entry which is preliminary data.</text>
</comment>
<dbReference type="OrthoDB" id="9182650at2"/>
<accession>A0A4Y4EXE3</accession>
<dbReference type="AlphaFoldDB" id="A0A4Y4EXE3"/>
<evidence type="ECO:0000313" key="3">
    <source>
        <dbReference type="Proteomes" id="UP000319812"/>
    </source>
</evidence>
<dbReference type="RefSeq" id="WP_141319335.1">
    <property type="nucleotide sequence ID" value="NZ_BJOC01000019.1"/>
</dbReference>
<evidence type="ECO:0008006" key="4">
    <source>
        <dbReference type="Google" id="ProtNLM"/>
    </source>
</evidence>
<reference evidence="2 3" key="1">
    <citation type="submission" date="2019-06" db="EMBL/GenBank/DDBJ databases">
        <title>Whole genome shotgun sequence of Halomonas halmophila NBRC 15537.</title>
        <authorList>
            <person name="Hosoyama A."/>
            <person name="Uohara A."/>
            <person name="Ohji S."/>
            <person name="Ichikawa N."/>
        </authorList>
    </citation>
    <scope>NUCLEOTIDE SEQUENCE [LARGE SCALE GENOMIC DNA]</scope>
    <source>
        <strain evidence="2 3">NBRC 15537</strain>
    </source>
</reference>
<proteinExistence type="predicted"/>
<protein>
    <recommendedName>
        <fullName evidence="4">Lipoprotein</fullName>
    </recommendedName>
</protein>
<gene>
    <name evidence="2" type="ORF">HHA01_14960</name>
</gene>
<feature type="chain" id="PRO_5021291734" description="Lipoprotein" evidence="1">
    <location>
        <begin position="21"/>
        <end position="197"/>
    </location>
</feature>
<feature type="signal peptide" evidence="1">
    <location>
        <begin position="1"/>
        <end position="20"/>
    </location>
</feature>
<dbReference type="Proteomes" id="UP000319812">
    <property type="component" value="Unassembled WGS sequence"/>
</dbReference>
<keyword evidence="1" id="KW-0732">Signal</keyword>
<sequence>MRYLAAVIVASAFLSGCANQQTMSRDDFITTTQRKYDGVSEREFYKAAETVFKLSDKDDTDFAYPSEHAMIVEHDWSLYMVLAAARGTHTWQIKTEPADTDLTANAYVSMQAANMTGMPTGGGGASVMTSPSMQNMVNTPAIYELFWTRMDYLLDKSQDWPTCEDWEAKVDRGETYGTFDPLCVAMNTDDLLPEDMR</sequence>
<evidence type="ECO:0000256" key="1">
    <source>
        <dbReference type="SAM" id="SignalP"/>
    </source>
</evidence>
<keyword evidence="3" id="KW-1185">Reference proteome</keyword>
<organism evidence="2 3">
    <name type="scientific">Halomonas halmophila</name>
    <dbReference type="NCBI Taxonomy" id="252"/>
    <lineage>
        <taxon>Bacteria</taxon>
        <taxon>Pseudomonadati</taxon>
        <taxon>Pseudomonadota</taxon>
        <taxon>Gammaproteobacteria</taxon>
        <taxon>Oceanospirillales</taxon>
        <taxon>Halomonadaceae</taxon>
        <taxon>Halomonas</taxon>
    </lineage>
</organism>